<dbReference type="GO" id="GO:0005886">
    <property type="term" value="C:plasma membrane"/>
    <property type="evidence" value="ECO:0007669"/>
    <property type="project" value="UniProtKB-SubCell"/>
</dbReference>
<feature type="transmembrane region" description="Helical" evidence="7">
    <location>
        <begin position="12"/>
        <end position="30"/>
    </location>
</feature>
<evidence type="ECO:0000256" key="5">
    <source>
        <dbReference type="ARBA" id="ARBA00022989"/>
    </source>
</evidence>
<comment type="subcellular location">
    <subcellularLocation>
        <location evidence="1 7">Cell membrane</location>
        <topology evidence="1 7">Multi-pass membrane protein</topology>
    </subcellularLocation>
</comment>
<comment type="caution">
    <text evidence="9">The sequence shown here is derived from an EMBL/GenBank/DDBJ whole genome shotgun (WGS) entry which is preliminary data.</text>
</comment>
<feature type="transmembrane region" description="Helical" evidence="7">
    <location>
        <begin position="283"/>
        <end position="306"/>
    </location>
</feature>
<evidence type="ECO:0000256" key="2">
    <source>
        <dbReference type="ARBA" id="ARBA00022448"/>
    </source>
</evidence>
<evidence type="ECO:0000256" key="3">
    <source>
        <dbReference type="ARBA" id="ARBA00022475"/>
    </source>
</evidence>
<keyword evidence="4 7" id="KW-0812">Transmembrane</keyword>
<keyword evidence="5 7" id="KW-1133">Transmembrane helix</keyword>
<evidence type="ECO:0000259" key="8">
    <source>
        <dbReference type="PROSITE" id="PS50928"/>
    </source>
</evidence>
<dbReference type="SUPFAM" id="SSF161098">
    <property type="entry name" value="MetI-like"/>
    <property type="match status" value="1"/>
</dbReference>
<keyword evidence="2 7" id="KW-0813">Transport</keyword>
<evidence type="ECO:0000256" key="1">
    <source>
        <dbReference type="ARBA" id="ARBA00004651"/>
    </source>
</evidence>
<dbReference type="PANTHER" id="PTHR43163:SF6">
    <property type="entry name" value="DIPEPTIDE TRANSPORT SYSTEM PERMEASE PROTEIN DPPB-RELATED"/>
    <property type="match status" value="1"/>
</dbReference>
<dbReference type="STRING" id="1408226.T233_00240"/>
<dbReference type="PATRIC" id="fig|1408226.3.peg.241"/>
<dbReference type="eggNOG" id="COG0601">
    <property type="taxonomic scope" value="Bacteria"/>
</dbReference>
<organism evidence="9 10">
    <name type="scientific">Vagococcus lutrae LBD1</name>
    <dbReference type="NCBI Taxonomy" id="1408226"/>
    <lineage>
        <taxon>Bacteria</taxon>
        <taxon>Bacillati</taxon>
        <taxon>Bacillota</taxon>
        <taxon>Bacilli</taxon>
        <taxon>Lactobacillales</taxon>
        <taxon>Enterococcaceae</taxon>
        <taxon>Vagococcus</taxon>
    </lineage>
</organism>
<accession>V6Q5I8</accession>
<evidence type="ECO:0000256" key="6">
    <source>
        <dbReference type="ARBA" id="ARBA00023136"/>
    </source>
</evidence>
<keyword evidence="10" id="KW-1185">Reference proteome</keyword>
<dbReference type="InterPro" id="IPR035906">
    <property type="entry name" value="MetI-like_sf"/>
</dbReference>
<proteinExistence type="inferred from homology"/>
<dbReference type="RefSeq" id="WP_023605597.1">
    <property type="nucleotide sequence ID" value="NZ_AYSH01000004.1"/>
</dbReference>
<feature type="transmembrane region" description="Helical" evidence="7">
    <location>
        <begin position="101"/>
        <end position="122"/>
    </location>
</feature>
<dbReference type="Pfam" id="PF00528">
    <property type="entry name" value="BPD_transp_1"/>
    <property type="match status" value="1"/>
</dbReference>
<protein>
    <recommendedName>
        <fullName evidence="8">ABC transmembrane type-1 domain-containing protein</fullName>
    </recommendedName>
</protein>
<feature type="transmembrane region" description="Helical" evidence="7">
    <location>
        <begin position="134"/>
        <end position="156"/>
    </location>
</feature>
<dbReference type="AlphaFoldDB" id="V6Q5I8"/>
<dbReference type="Pfam" id="PF19300">
    <property type="entry name" value="BPD_transp_1_N"/>
    <property type="match status" value="1"/>
</dbReference>
<gene>
    <name evidence="9" type="ORF">T233_00240</name>
</gene>
<keyword evidence="6 7" id="KW-0472">Membrane</keyword>
<dbReference type="InterPro" id="IPR000515">
    <property type="entry name" value="MetI-like"/>
</dbReference>
<dbReference type="PANTHER" id="PTHR43163">
    <property type="entry name" value="DIPEPTIDE TRANSPORT SYSTEM PERMEASE PROTEIN DPPB-RELATED"/>
    <property type="match status" value="1"/>
</dbReference>
<dbReference type="Proteomes" id="UP000018126">
    <property type="component" value="Unassembled WGS sequence"/>
</dbReference>
<dbReference type="GO" id="GO:0055085">
    <property type="term" value="P:transmembrane transport"/>
    <property type="evidence" value="ECO:0007669"/>
    <property type="project" value="InterPro"/>
</dbReference>
<dbReference type="CDD" id="cd06261">
    <property type="entry name" value="TM_PBP2"/>
    <property type="match status" value="1"/>
</dbReference>
<name>V6Q5I8_9ENTE</name>
<evidence type="ECO:0000256" key="7">
    <source>
        <dbReference type="RuleBase" id="RU363032"/>
    </source>
</evidence>
<feature type="domain" description="ABC transmembrane type-1" evidence="8">
    <location>
        <begin position="95"/>
        <end position="302"/>
    </location>
</feature>
<comment type="similarity">
    <text evidence="7">Belongs to the binding-protein-dependent transport system permease family.</text>
</comment>
<keyword evidence="3" id="KW-1003">Cell membrane</keyword>
<dbReference type="Gene3D" id="1.10.3720.10">
    <property type="entry name" value="MetI-like"/>
    <property type="match status" value="1"/>
</dbReference>
<dbReference type="InterPro" id="IPR045621">
    <property type="entry name" value="BPD_transp_1_N"/>
</dbReference>
<dbReference type="PROSITE" id="PS50928">
    <property type="entry name" value="ABC_TM1"/>
    <property type="match status" value="1"/>
</dbReference>
<evidence type="ECO:0000313" key="10">
    <source>
        <dbReference type="Proteomes" id="UP000018126"/>
    </source>
</evidence>
<dbReference type="EMBL" id="AYSH01000004">
    <property type="protein sequence ID" value="EST90496.1"/>
    <property type="molecule type" value="Genomic_DNA"/>
</dbReference>
<sequence length="319" mass="35910">MLRYIFKRVLQLIPLLLIISFIVFSLIYIAPFDAVDAITTPNMSQETIEILKAKHGLNEPFLTQYFYWLRQILSGDFGQSLVTQTSISEELLTRLPNTIRLILPAYLTALGLAIVLGLVAGANHHRKVDRLIDTICSIGIATPTFWFAMLMIYLVGYRLNWLPIIGMHTIGKEGQLFDYLQHFILPYFVLVVAFFPELTRYVRSSTLQQLSKDYVMVQKSFGASKKSIFMHHISRNVLIPIVTQIGLALPMLVTGAIITESIFGWPGVGPYLMSATKSLDYPVIMAVMLLSATLVILGNLLSDILYRLVDPRIKQGGEV</sequence>
<feature type="transmembrane region" description="Helical" evidence="7">
    <location>
        <begin position="176"/>
        <end position="195"/>
    </location>
</feature>
<evidence type="ECO:0000313" key="9">
    <source>
        <dbReference type="EMBL" id="EST90496.1"/>
    </source>
</evidence>
<feature type="transmembrane region" description="Helical" evidence="7">
    <location>
        <begin position="237"/>
        <end position="263"/>
    </location>
</feature>
<reference evidence="9 10" key="1">
    <citation type="journal article" date="2013" name="Genome Announc.">
        <title>High-Quality Draft Genome Sequence of Vagococcus lutrae Strain LBD1, Isolated from the Largemouth Bass Micropterus salmoides.</title>
        <authorList>
            <person name="Lebreton F."/>
            <person name="Valentino M.D."/>
            <person name="Duncan L.B."/>
            <person name="Zeng Q."/>
            <person name="Manson McGuire A."/>
            <person name="Earl A.M."/>
            <person name="Gilmore M.S."/>
        </authorList>
    </citation>
    <scope>NUCLEOTIDE SEQUENCE [LARGE SCALE GENOMIC DNA]</scope>
    <source>
        <strain evidence="9 10">LBD1</strain>
    </source>
</reference>
<evidence type="ECO:0000256" key="4">
    <source>
        <dbReference type="ARBA" id="ARBA00022692"/>
    </source>
</evidence>